<reference evidence="1" key="1">
    <citation type="submission" date="2020-11" db="EMBL/GenBank/DDBJ databases">
        <authorList>
            <consortium name="DOE Joint Genome Institute"/>
            <person name="Ahrendt S."/>
            <person name="Riley R."/>
            <person name="Andreopoulos W."/>
            <person name="Labutti K."/>
            <person name="Pangilinan J."/>
            <person name="Ruiz-Duenas F.J."/>
            <person name="Barrasa J.M."/>
            <person name="Sanchez-Garcia M."/>
            <person name="Camarero S."/>
            <person name="Miyauchi S."/>
            <person name="Serrano A."/>
            <person name="Linde D."/>
            <person name="Babiker R."/>
            <person name="Drula E."/>
            <person name="Ayuso-Fernandez I."/>
            <person name="Pacheco R."/>
            <person name="Padilla G."/>
            <person name="Ferreira P."/>
            <person name="Barriuso J."/>
            <person name="Kellner H."/>
            <person name="Castanera R."/>
            <person name="Alfaro M."/>
            <person name="Ramirez L."/>
            <person name="Pisabarro A.G."/>
            <person name="Kuo A."/>
            <person name="Tritt A."/>
            <person name="Lipzen A."/>
            <person name="He G."/>
            <person name="Yan M."/>
            <person name="Ng V."/>
            <person name="Cullen D."/>
            <person name="Martin F."/>
            <person name="Rosso M.-N."/>
            <person name="Henrissat B."/>
            <person name="Hibbett D."/>
            <person name="Martinez A.T."/>
            <person name="Grigoriev I.V."/>
        </authorList>
    </citation>
    <scope>NUCLEOTIDE SEQUENCE</scope>
    <source>
        <strain evidence="1">ATCC 90797</strain>
    </source>
</reference>
<sequence length="174" mass="19738">MKRVMKSNFARRHRSRSGTYTPACSVLETPTSYLRCFTLGRLSVKTYCSNLSKGNFLNSSYILKKTARASLSGSQSSVSSTVSEVLRPDGVIHLALCVGDNRIGILRPQPGAIEEIAERFFNDEPPQWHLDPWYWQWKQKLPRVLSPSEAREWAIKMNAREAALEKLKGIHISE</sequence>
<gene>
    <name evidence="1" type="ORF">BDN71DRAFT_1440990</name>
</gene>
<dbReference type="Proteomes" id="UP000807025">
    <property type="component" value="Unassembled WGS sequence"/>
</dbReference>
<evidence type="ECO:0000313" key="2">
    <source>
        <dbReference type="Proteomes" id="UP000807025"/>
    </source>
</evidence>
<keyword evidence="2" id="KW-1185">Reference proteome</keyword>
<dbReference type="AlphaFoldDB" id="A0A9P6A849"/>
<accession>A0A9P6A849</accession>
<comment type="caution">
    <text evidence="1">The sequence shown here is derived from an EMBL/GenBank/DDBJ whole genome shotgun (WGS) entry which is preliminary data.</text>
</comment>
<evidence type="ECO:0000313" key="1">
    <source>
        <dbReference type="EMBL" id="KAF9499965.1"/>
    </source>
</evidence>
<protein>
    <submittedName>
        <fullName evidence="1">Uncharacterized protein</fullName>
    </submittedName>
</protein>
<name>A0A9P6A849_PLEER</name>
<organism evidence="1 2">
    <name type="scientific">Pleurotus eryngii</name>
    <name type="common">Boletus of the steppes</name>
    <dbReference type="NCBI Taxonomy" id="5323"/>
    <lineage>
        <taxon>Eukaryota</taxon>
        <taxon>Fungi</taxon>
        <taxon>Dikarya</taxon>
        <taxon>Basidiomycota</taxon>
        <taxon>Agaricomycotina</taxon>
        <taxon>Agaricomycetes</taxon>
        <taxon>Agaricomycetidae</taxon>
        <taxon>Agaricales</taxon>
        <taxon>Pleurotineae</taxon>
        <taxon>Pleurotaceae</taxon>
        <taxon>Pleurotus</taxon>
    </lineage>
</organism>
<dbReference type="EMBL" id="MU154529">
    <property type="protein sequence ID" value="KAF9499965.1"/>
    <property type="molecule type" value="Genomic_DNA"/>
</dbReference>
<proteinExistence type="predicted"/>